<evidence type="ECO:0000313" key="5">
    <source>
        <dbReference type="EMBL" id="STY18638.1"/>
    </source>
</evidence>
<dbReference type="SUPFAM" id="SSF51735">
    <property type="entry name" value="NAD(P)-binding Rossmann-fold domains"/>
    <property type="match status" value="1"/>
</dbReference>
<comment type="similarity">
    <text evidence="2">Belongs to the NAD(P)-dependent epimerase/dehydratase family.</text>
</comment>
<accession>A0A378KZ40</accession>
<dbReference type="OrthoDB" id="9801056at2"/>
<sequence>MSKILITGATGFIGRSLVPALVSAGHDVRCAVWQKVDGLNAEQVVINKLEEQIDWSEALEGIDIVVHLAARVHIMKENAQSSLDEYCKVNSIATKNFAEQAARHHVKRFVFLSSIKVNGESTDAHSPFSEESKVQPDDPYAKSKLYAEHYLQDISKQTGMQIVILRPPLVYGPGVKANFLKMLHMVQRGWPLPFANVSNKRSFIYIDNLISAIVSVMEHPDAANQLYLVSDNDAWSLAELLTILSDEMNVNLKLFHIPVNFLAFMFKLIGLKSLNSRLFGSLEVSNHKIKSQLGWMPPVTSQEGLKITAAWYRYDHNS</sequence>
<gene>
    <name evidence="4" type="ORF">Lqua_2000</name>
    <name evidence="5" type="ORF">NCTC12376_02459</name>
</gene>
<evidence type="ECO:0000259" key="3">
    <source>
        <dbReference type="Pfam" id="PF01370"/>
    </source>
</evidence>
<comment type="pathway">
    <text evidence="1">Bacterial outer membrane biogenesis; LPS O-antigen biosynthesis.</text>
</comment>
<dbReference type="CDD" id="cd05232">
    <property type="entry name" value="UDP_G4E_4_SDR_e"/>
    <property type="match status" value="1"/>
</dbReference>
<dbReference type="STRING" id="45072.Lqua_2000"/>
<evidence type="ECO:0000313" key="6">
    <source>
        <dbReference type="Proteomes" id="UP000054639"/>
    </source>
</evidence>
<dbReference type="AlphaFoldDB" id="A0A378KZ40"/>
<dbReference type="InterPro" id="IPR001509">
    <property type="entry name" value="Epimerase_deHydtase"/>
</dbReference>
<evidence type="ECO:0000313" key="4">
    <source>
        <dbReference type="EMBL" id="KTD47607.1"/>
    </source>
</evidence>
<dbReference type="Gene3D" id="3.40.50.720">
    <property type="entry name" value="NAD(P)-binding Rossmann-like Domain"/>
    <property type="match status" value="1"/>
</dbReference>
<feature type="domain" description="NAD-dependent epimerase/dehydratase" evidence="3">
    <location>
        <begin position="4"/>
        <end position="224"/>
    </location>
</feature>
<proteinExistence type="inferred from homology"/>
<reference evidence="4 6" key="1">
    <citation type="submission" date="2015-11" db="EMBL/GenBank/DDBJ databases">
        <title>Genomic analysis of 38 Legionella species identifies large and diverse effector repertoires.</title>
        <authorList>
            <person name="Burstein D."/>
            <person name="Amaro F."/>
            <person name="Zusman T."/>
            <person name="Lifshitz Z."/>
            <person name="Cohen O."/>
            <person name="Gilbert J.A."/>
            <person name="Pupko T."/>
            <person name="Shuman H.A."/>
            <person name="Segal G."/>
        </authorList>
    </citation>
    <scope>NUCLEOTIDE SEQUENCE [LARGE SCALE GENOMIC DNA]</scope>
    <source>
        <strain evidence="4 6">ATCC 49507</strain>
    </source>
</reference>
<evidence type="ECO:0000256" key="1">
    <source>
        <dbReference type="ARBA" id="ARBA00005125"/>
    </source>
</evidence>
<reference evidence="5 7" key="2">
    <citation type="submission" date="2018-06" db="EMBL/GenBank/DDBJ databases">
        <authorList>
            <consortium name="Pathogen Informatics"/>
            <person name="Doyle S."/>
        </authorList>
    </citation>
    <scope>NUCLEOTIDE SEQUENCE [LARGE SCALE GENOMIC DNA]</scope>
    <source>
        <strain evidence="5 7">NCTC12376</strain>
    </source>
</reference>
<dbReference type="Proteomes" id="UP000054639">
    <property type="component" value="Unassembled WGS sequence"/>
</dbReference>
<dbReference type="PANTHER" id="PTHR43000">
    <property type="entry name" value="DTDP-D-GLUCOSE 4,6-DEHYDRATASE-RELATED"/>
    <property type="match status" value="1"/>
</dbReference>
<name>A0A378KZ40_9GAMM</name>
<evidence type="ECO:0000256" key="2">
    <source>
        <dbReference type="ARBA" id="ARBA00007637"/>
    </source>
</evidence>
<keyword evidence="6" id="KW-1185">Reference proteome</keyword>
<dbReference type="EMBL" id="UGOW01000001">
    <property type="protein sequence ID" value="STY18638.1"/>
    <property type="molecule type" value="Genomic_DNA"/>
</dbReference>
<organism evidence="5 7">
    <name type="scientific">Legionella quateirensis</name>
    <dbReference type="NCBI Taxonomy" id="45072"/>
    <lineage>
        <taxon>Bacteria</taxon>
        <taxon>Pseudomonadati</taxon>
        <taxon>Pseudomonadota</taxon>
        <taxon>Gammaproteobacteria</taxon>
        <taxon>Legionellales</taxon>
        <taxon>Legionellaceae</taxon>
        <taxon>Legionella</taxon>
    </lineage>
</organism>
<protein>
    <submittedName>
        <fullName evidence="4 5">NAD dependent epimerase/dehydratase family protein</fullName>
    </submittedName>
</protein>
<dbReference type="RefSeq" id="WP_058474159.1">
    <property type="nucleotide sequence ID" value="NZ_CAAAIL010000001.1"/>
</dbReference>
<dbReference type="Pfam" id="PF01370">
    <property type="entry name" value="Epimerase"/>
    <property type="match status" value="1"/>
</dbReference>
<dbReference type="EMBL" id="LNYR01000031">
    <property type="protein sequence ID" value="KTD47607.1"/>
    <property type="molecule type" value="Genomic_DNA"/>
</dbReference>
<evidence type="ECO:0000313" key="7">
    <source>
        <dbReference type="Proteomes" id="UP000254230"/>
    </source>
</evidence>
<dbReference type="InterPro" id="IPR036291">
    <property type="entry name" value="NAD(P)-bd_dom_sf"/>
</dbReference>
<dbReference type="Proteomes" id="UP000254230">
    <property type="component" value="Unassembled WGS sequence"/>
</dbReference>